<dbReference type="InParanoid" id="K0L0T9"/>
<dbReference type="GO" id="GO:0030041">
    <property type="term" value="P:actin filament polymerization"/>
    <property type="evidence" value="ECO:0007669"/>
    <property type="project" value="InterPro"/>
</dbReference>
<dbReference type="STRING" id="1206466.K0L0T9"/>
<reference evidence="7 8" key="1">
    <citation type="journal article" date="2012" name="Eukaryot. Cell">
        <title>Draft genome sequence of Wickerhamomyces ciferrii NRRL Y-1031 F-60-10.</title>
        <authorList>
            <person name="Schneider J."/>
            <person name="Andrea H."/>
            <person name="Blom J."/>
            <person name="Jaenicke S."/>
            <person name="Ruckert C."/>
            <person name="Schorsch C."/>
            <person name="Szczepanowski R."/>
            <person name="Farwick M."/>
            <person name="Goesmann A."/>
            <person name="Puhler A."/>
            <person name="Schaffer S."/>
            <person name="Tauch A."/>
            <person name="Kohler T."/>
            <person name="Brinkrolf K."/>
        </authorList>
    </citation>
    <scope>NUCLEOTIDE SEQUENCE [LARGE SCALE GENOMIC DNA]</scope>
    <source>
        <strain evidence="8">ATCC 14091 / BCRC 22168 / CBS 111 / JCM 3599 / NBRC 0793 / NRRL Y-1031 F-60-10</strain>
    </source>
</reference>
<dbReference type="InterPro" id="IPR007188">
    <property type="entry name" value="ARPC2"/>
</dbReference>
<keyword evidence="5 6" id="KW-0206">Cytoskeleton</keyword>
<dbReference type="PANTHER" id="PTHR12058:SF0">
    <property type="entry name" value="ACTIN-RELATED PROTEIN 2_3 COMPLEX SUBUNIT 2"/>
    <property type="match status" value="1"/>
</dbReference>
<sequence>MLQLQSDNLLIKKTLTELIESPTSVDRIVSDFDYTTYHLSTPENKTKLLLSIGTKSWKDLDKYDVVGKLNAIYGQFQTDTVEPGYNYSIYLDLEEIATKSQDEQFEIIESLSLLKRNALAAPFESALEQYEKLNAEYQETGIEPSSNNSSIIEINYRDEESIYIKSSFDRVTVIFSTIFKDETDKIFGKVFLQEFVDARKRAVQNAPQVLYSHKEPPLEIRDLIKFSPNEQKGYVTFVLFPRHLVPQKKYNTISHIQLFRNYFHYHIKCSKAYMHSRMRFRVNQYLKVLNRAKPENEETVERKTATGRRFLER</sequence>
<dbReference type="GO" id="GO:0034314">
    <property type="term" value="P:Arp2/3 complex-mediated actin nucleation"/>
    <property type="evidence" value="ECO:0007669"/>
    <property type="project" value="InterPro"/>
</dbReference>
<organism evidence="7 8">
    <name type="scientific">Wickerhamomyces ciferrii (strain ATCC 14091 / BCRC 22168 / CBS 111 / JCM 3599 / NBRC 0793 / NRRL Y-1031 F-60-10)</name>
    <name type="common">Yeast</name>
    <name type="synonym">Pichia ciferrii</name>
    <dbReference type="NCBI Taxonomy" id="1206466"/>
    <lineage>
        <taxon>Eukaryota</taxon>
        <taxon>Fungi</taxon>
        <taxon>Dikarya</taxon>
        <taxon>Ascomycota</taxon>
        <taxon>Saccharomycotina</taxon>
        <taxon>Saccharomycetes</taxon>
        <taxon>Phaffomycetales</taxon>
        <taxon>Wickerhamomycetaceae</taxon>
        <taxon>Wickerhamomyces</taxon>
    </lineage>
</organism>
<protein>
    <recommendedName>
        <fullName evidence="6">Arp2/3 complex 34 kDa subunit</fullName>
    </recommendedName>
</protein>
<evidence type="ECO:0000313" key="8">
    <source>
        <dbReference type="Proteomes" id="UP000009328"/>
    </source>
</evidence>
<dbReference type="Gene3D" id="3.30.1460.20">
    <property type="match status" value="2"/>
</dbReference>
<keyword evidence="3 6" id="KW-0963">Cytoplasm</keyword>
<comment type="subunit">
    <text evidence="6">Component of the Arp2/3 complex.</text>
</comment>
<dbReference type="GO" id="GO:0005885">
    <property type="term" value="C:Arp2/3 protein complex"/>
    <property type="evidence" value="ECO:0007669"/>
    <property type="project" value="InterPro"/>
</dbReference>
<dbReference type="eggNOG" id="KOG2826">
    <property type="taxonomic scope" value="Eukaryota"/>
</dbReference>
<evidence type="ECO:0000313" key="7">
    <source>
        <dbReference type="EMBL" id="CCH47068.1"/>
    </source>
</evidence>
<dbReference type="PANTHER" id="PTHR12058">
    <property type="entry name" value="ARP2/3 COMPLEX 34 KDA SUBUNIT"/>
    <property type="match status" value="1"/>
</dbReference>
<comment type="function">
    <text evidence="6">Functions as actin-binding component of the Arp2/3 complex which is involved in regulation of actin polymerization and together with an activating nucleation-promoting factor (NPF) mediates the formation of branched actin networks.</text>
</comment>
<dbReference type="AlphaFoldDB" id="K0L0T9"/>
<evidence type="ECO:0000256" key="6">
    <source>
        <dbReference type="RuleBase" id="RU364015"/>
    </source>
</evidence>
<dbReference type="FunFam" id="3.30.1460.20:FF:000003">
    <property type="entry name" value="Arp2/3 complex 34 kDa subunit"/>
    <property type="match status" value="1"/>
</dbReference>
<dbReference type="GO" id="GO:0051015">
    <property type="term" value="F:actin filament binding"/>
    <property type="evidence" value="ECO:0007669"/>
    <property type="project" value="TreeGrafter"/>
</dbReference>
<comment type="caution">
    <text evidence="7">The sequence shown here is derived from an EMBL/GenBank/DDBJ whole genome shotgun (WGS) entry which is preliminary data.</text>
</comment>
<evidence type="ECO:0000256" key="5">
    <source>
        <dbReference type="ARBA" id="ARBA00023212"/>
    </source>
</evidence>
<dbReference type="SUPFAM" id="SSF69645">
    <property type="entry name" value="Arp2/3 complex subunits"/>
    <property type="match status" value="2"/>
</dbReference>
<evidence type="ECO:0000256" key="2">
    <source>
        <dbReference type="ARBA" id="ARBA00007192"/>
    </source>
</evidence>
<accession>K0L0T9</accession>
<name>K0L0T9_WICCF</name>
<dbReference type="HOGENOM" id="CLU_059439_1_0_1"/>
<keyword evidence="8" id="KW-1185">Reference proteome</keyword>
<dbReference type="InterPro" id="IPR034666">
    <property type="entry name" value="ARPC2/4"/>
</dbReference>
<keyword evidence="4 6" id="KW-0009">Actin-binding</keyword>
<dbReference type="FunCoup" id="K0L0T9">
    <property type="interactions" value="775"/>
</dbReference>
<dbReference type="Proteomes" id="UP000009328">
    <property type="component" value="Unassembled WGS sequence"/>
</dbReference>
<comment type="subcellular location">
    <subcellularLocation>
        <location evidence="1 6">Cytoplasm</location>
        <location evidence="1 6">Cytoskeleton</location>
    </subcellularLocation>
</comment>
<evidence type="ECO:0000256" key="1">
    <source>
        <dbReference type="ARBA" id="ARBA00004245"/>
    </source>
</evidence>
<proteinExistence type="inferred from homology"/>
<evidence type="ECO:0000256" key="4">
    <source>
        <dbReference type="ARBA" id="ARBA00023203"/>
    </source>
</evidence>
<comment type="similarity">
    <text evidence="2 6">Belongs to the ARPC2 family.</text>
</comment>
<dbReference type="Pfam" id="PF04045">
    <property type="entry name" value="P34-Arc"/>
    <property type="match status" value="1"/>
</dbReference>
<evidence type="ECO:0000256" key="3">
    <source>
        <dbReference type="ARBA" id="ARBA00022490"/>
    </source>
</evidence>
<dbReference type="EMBL" id="CAIF01000302">
    <property type="protein sequence ID" value="CCH47068.1"/>
    <property type="molecule type" value="Genomic_DNA"/>
</dbReference>
<gene>
    <name evidence="7" type="ORF">BN7_6677</name>
</gene>
<dbReference type="GO" id="GO:0005200">
    <property type="term" value="F:structural constituent of cytoskeleton"/>
    <property type="evidence" value="ECO:0007669"/>
    <property type="project" value="TreeGrafter"/>
</dbReference>